<name>J4HWT6_9APHY</name>
<dbReference type="GeneID" id="24097738"/>
<proteinExistence type="predicted"/>
<sequence>MSAASLLRCITRPAGCSRHVSLGSRSLSQKSKKAGPALPKNKMRALVSLYHEADSFIAPHRLLSEIDAAFLPFDSVYNARTEEEPYKTIESQARQRRALPKIGQSTVVAPVSEQQGRDWSEQRSGPERMIIEALYGVDGRGLPGLEALEEEHERIQEHLRRDRTAQQRIAAGREAEQVLPLKRLLDAHLVRLVVFVAHSGMLSGITIATG</sequence>
<dbReference type="EMBL" id="HE797094">
    <property type="protein sequence ID" value="CCM02827.1"/>
    <property type="molecule type" value="Genomic_DNA"/>
</dbReference>
<organism evidence="2 3">
    <name type="scientific">Fibroporia radiculosa</name>
    <dbReference type="NCBI Taxonomy" id="599839"/>
    <lineage>
        <taxon>Eukaryota</taxon>
        <taxon>Fungi</taxon>
        <taxon>Dikarya</taxon>
        <taxon>Basidiomycota</taxon>
        <taxon>Agaricomycotina</taxon>
        <taxon>Agaricomycetes</taxon>
        <taxon>Polyporales</taxon>
        <taxon>Fibroporiaceae</taxon>
        <taxon>Fibroporia</taxon>
    </lineage>
</organism>
<dbReference type="RefSeq" id="XP_012182110.1">
    <property type="nucleotide sequence ID" value="XM_012326720.1"/>
</dbReference>
<gene>
    <name evidence="2" type="ORF">FIBRA_04939</name>
</gene>
<evidence type="ECO:0000256" key="1">
    <source>
        <dbReference type="SAM" id="MobiDB-lite"/>
    </source>
</evidence>
<accession>J4HWT6</accession>
<evidence type="ECO:0000313" key="2">
    <source>
        <dbReference type="EMBL" id="CCM02827.1"/>
    </source>
</evidence>
<dbReference type="Proteomes" id="UP000006352">
    <property type="component" value="Unassembled WGS sequence"/>
</dbReference>
<dbReference type="InParanoid" id="J4HWT6"/>
<feature type="region of interest" description="Disordered" evidence="1">
    <location>
        <begin position="104"/>
        <end position="123"/>
    </location>
</feature>
<protein>
    <submittedName>
        <fullName evidence="2">Uncharacterized protein</fullName>
    </submittedName>
</protein>
<dbReference type="HOGENOM" id="CLU_113797_0_0_1"/>
<dbReference type="AlphaFoldDB" id="J4HWT6"/>
<evidence type="ECO:0000313" key="3">
    <source>
        <dbReference type="Proteomes" id="UP000006352"/>
    </source>
</evidence>
<dbReference type="OrthoDB" id="5597211at2759"/>
<keyword evidence="3" id="KW-1185">Reference proteome</keyword>
<reference evidence="2 3" key="1">
    <citation type="journal article" date="2012" name="Appl. Environ. Microbiol.">
        <title>Short-read sequencing for genomic analysis of the brown rot fungus Fibroporia radiculosa.</title>
        <authorList>
            <person name="Tang J.D."/>
            <person name="Perkins A.D."/>
            <person name="Sonstegard T.S."/>
            <person name="Schroeder S.G."/>
            <person name="Burgess S.C."/>
            <person name="Diehl S.V."/>
        </authorList>
    </citation>
    <scope>NUCLEOTIDE SEQUENCE [LARGE SCALE GENOMIC DNA]</scope>
    <source>
        <strain evidence="2 3">TFFH 294</strain>
    </source>
</reference>